<evidence type="ECO:0000256" key="11">
    <source>
        <dbReference type="HAMAP-Rule" id="MF_01479"/>
    </source>
</evidence>
<evidence type="ECO:0000259" key="12">
    <source>
        <dbReference type="PROSITE" id="PS51674"/>
    </source>
</evidence>
<evidence type="ECO:0000256" key="7">
    <source>
        <dbReference type="ARBA" id="ARBA00023015"/>
    </source>
</evidence>
<evidence type="ECO:0000256" key="1">
    <source>
        <dbReference type="ARBA" id="ARBA00004496"/>
    </source>
</evidence>
<proteinExistence type="inferred from homology"/>
<evidence type="ECO:0000256" key="3">
    <source>
        <dbReference type="ARBA" id="ARBA00022485"/>
    </source>
</evidence>
<name>A0A1H9TYF0_9MICO</name>
<comment type="PTM">
    <text evidence="11">The Fe-S cluster can be nitrosylated by nitric oxide (NO).</text>
</comment>
<keyword evidence="6 11" id="KW-0411">Iron-sulfur</keyword>
<accession>A0A1H9TYF0</accession>
<dbReference type="GO" id="GO:0003677">
    <property type="term" value="F:DNA binding"/>
    <property type="evidence" value="ECO:0007669"/>
    <property type="project" value="UniProtKB-UniRule"/>
</dbReference>
<gene>
    <name evidence="11" type="primary">whiB</name>
    <name evidence="13" type="ORF">SAMN05216199_1820</name>
</gene>
<keyword evidence="5 11" id="KW-0408">Iron</keyword>
<dbReference type="GO" id="GO:0047134">
    <property type="term" value="F:protein-disulfide reductase [NAD(P)H] activity"/>
    <property type="evidence" value="ECO:0007669"/>
    <property type="project" value="TreeGrafter"/>
</dbReference>
<dbReference type="InterPro" id="IPR034768">
    <property type="entry name" value="4FE4S_WBL"/>
</dbReference>
<dbReference type="GO" id="GO:0005737">
    <property type="term" value="C:cytoplasm"/>
    <property type="evidence" value="ECO:0007669"/>
    <property type="project" value="UniProtKB-SubCell"/>
</dbReference>
<feature type="binding site" evidence="11">
    <location>
        <position position="75"/>
    </location>
    <ligand>
        <name>[4Fe-4S] cluster</name>
        <dbReference type="ChEBI" id="CHEBI:49883"/>
    </ligand>
</feature>
<organism evidence="13 14">
    <name type="scientific">Pedococcus cremeus</name>
    <dbReference type="NCBI Taxonomy" id="587636"/>
    <lineage>
        <taxon>Bacteria</taxon>
        <taxon>Bacillati</taxon>
        <taxon>Actinomycetota</taxon>
        <taxon>Actinomycetes</taxon>
        <taxon>Micrococcales</taxon>
        <taxon>Intrasporangiaceae</taxon>
        <taxon>Pedococcus</taxon>
    </lineage>
</organism>
<dbReference type="GO" id="GO:0046872">
    <property type="term" value="F:metal ion binding"/>
    <property type="evidence" value="ECO:0007669"/>
    <property type="project" value="UniProtKB-KW"/>
</dbReference>
<reference evidence="14" key="1">
    <citation type="submission" date="2016-10" db="EMBL/GenBank/DDBJ databases">
        <authorList>
            <person name="Varghese N."/>
            <person name="Submissions S."/>
        </authorList>
    </citation>
    <scope>NUCLEOTIDE SEQUENCE [LARGE SCALE GENOMIC DNA]</scope>
    <source>
        <strain evidence="14">CGMCC 1.6963</strain>
    </source>
</reference>
<keyword evidence="11" id="KW-0963">Cytoplasm</keyword>
<evidence type="ECO:0000256" key="5">
    <source>
        <dbReference type="ARBA" id="ARBA00023004"/>
    </source>
</evidence>
<dbReference type="Proteomes" id="UP000199019">
    <property type="component" value="Unassembled WGS sequence"/>
</dbReference>
<comment type="subcellular location">
    <subcellularLocation>
        <location evidence="1 11">Cytoplasm</location>
    </subcellularLocation>
</comment>
<dbReference type="AlphaFoldDB" id="A0A1H9TYF0"/>
<sequence>MNQFGAGGVLDPKFWKRIVMAYIKRLPMPIIESYEWQFDGACNEADPETFFSPQSERGAKRRQREAAAKAFCARCPVVDACLQHALEVRESHGVWGGLNADERRALLGEQPGVTPGTGSIAS</sequence>
<evidence type="ECO:0000256" key="2">
    <source>
        <dbReference type="ARBA" id="ARBA00006597"/>
    </source>
</evidence>
<keyword evidence="8 11" id="KW-0238">DNA-binding</keyword>
<feature type="binding site" evidence="11">
    <location>
        <position position="81"/>
    </location>
    <ligand>
        <name>[4Fe-4S] cluster</name>
        <dbReference type="ChEBI" id="CHEBI:49883"/>
    </ligand>
</feature>
<comment type="similarity">
    <text evidence="2 11">Belongs to the WhiB family.</text>
</comment>
<comment type="function">
    <text evidence="11">Acts as a transcriptional regulator. Probably redox-responsive. The apo- but not holo-form probably binds DNA.</text>
</comment>
<evidence type="ECO:0000313" key="14">
    <source>
        <dbReference type="Proteomes" id="UP000199019"/>
    </source>
</evidence>
<feature type="binding site" evidence="11">
    <location>
        <position position="72"/>
    </location>
    <ligand>
        <name>[4Fe-4S] cluster</name>
        <dbReference type="ChEBI" id="CHEBI:49883"/>
    </ligand>
</feature>
<keyword evidence="9 11" id="KW-1015">Disulfide bond</keyword>
<evidence type="ECO:0000256" key="4">
    <source>
        <dbReference type="ARBA" id="ARBA00022723"/>
    </source>
</evidence>
<comment type="PTM">
    <text evidence="11">Upon Fe-S cluster removal intramolecular disulfide bonds are formed.</text>
</comment>
<keyword evidence="7 11" id="KW-0805">Transcription regulation</keyword>
<dbReference type="GO" id="GO:0045892">
    <property type="term" value="P:negative regulation of DNA-templated transcription"/>
    <property type="evidence" value="ECO:0007669"/>
    <property type="project" value="TreeGrafter"/>
</dbReference>
<dbReference type="STRING" id="587636.SAMN05216199_1820"/>
<evidence type="ECO:0000256" key="9">
    <source>
        <dbReference type="ARBA" id="ARBA00023157"/>
    </source>
</evidence>
<feature type="binding site" evidence="11">
    <location>
        <position position="42"/>
    </location>
    <ligand>
        <name>[4Fe-4S] cluster</name>
        <dbReference type="ChEBI" id="CHEBI:49883"/>
    </ligand>
</feature>
<keyword evidence="3 11" id="KW-0004">4Fe-4S</keyword>
<dbReference type="InterPro" id="IPR003482">
    <property type="entry name" value="Whib"/>
</dbReference>
<dbReference type="GO" id="GO:0051539">
    <property type="term" value="F:4 iron, 4 sulfur cluster binding"/>
    <property type="evidence" value="ECO:0007669"/>
    <property type="project" value="UniProtKB-UniRule"/>
</dbReference>
<dbReference type="Pfam" id="PF02467">
    <property type="entry name" value="Whib"/>
    <property type="match status" value="1"/>
</dbReference>
<protein>
    <recommendedName>
        <fullName evidence="11">Transcriptional regulator WhiB</fullName>
    </recommendedName>
</protein>
<dbReference type="GO" id="GO:0035731">
    <property type="term" value="F:dinitrosyl-iron complex binding"/>
    <property type="evidence" value="ECO:0007669"/>
    <property type="project" value="UniProtKB-UniRule"/>
</dbReference>
<evidence type="ECO:0000256" key="8">
    <source>
        <dbReference type="ARBA" id="ARBA00023125"/>
    </source>
</evidence>
<comment type="cofactor">
    <cofactor evidence="11">
        <name>[4Fe-4S] cluster</name>
        <dbReference type="ChEBI" id="CHEBI:49883"/>
    </cofactor>
    <text evidence="11">Binds 1 [4Fe-4S] cluster per subunit. Following nitrosylation of the [4Fe-4S] cluster binds 1 [4Fe-8(NO)] cluster per subunit.</text>
</comment>
<keyword evidence="14" id="KW-1185">Reference proteome</keyword>
<dbReference type="PROSITE" id="PS51674">
    <property type="entry name" value="4FE4S_WBL"/>
    <property type="match status" value="1"/>
</dbReference>
<dbReference type="EMBL" id="FOHB01000002">
    <property type="protein sequence ID" value="SES02149.1"/>
    <property type="molecule type" value="Genomic_DNA"/>
</dbReference>
<evidence type="ECO:0000256" key="6">
    <source>
        <dbReference type="ARBA" id="ARBA00023014"/>
    </source>
</evidence>
<evidence type="ECO:0000256" key="10">
    <source>
        <dbReference type="ARBA" id="ARBA00023163"/>
    </source>
</evidence>
<dbReference type="HAMAP" id="MF_01479">
    <property type="entry name" value="WhiB"/>
    <property type="match status" value="1"/>
</dbReference>
<keyword evidence="10 11" id="KW-0804">Transcription</keyword>
<feature type="domain" description="4Fe-4S Wbl-type" evidence="12">
    <location>
        <begin position="41"/>
        <end position="105"/>
    </location>
</feature>
<evidence type="ECO:0000313" key="13">
    <source>
        <dbReference type="EMBL" id="SES02149.1"/>
    </source>
</evidence>
<dbReference type="GO" id="GO:0045454">
    <property type="term" value="P:cell redox homeostasis"/>
    <property type="evidence" value="ECO:0007669"/>
    <property type="project" value="TreeGrafter"/>
</dbReference>
<keyword evidence="4 11" id="KW-0479">Metal-binding</keyword>
<dbReference type="PANTHER" id="PTHR38839">
    <property type="entry name" value="TRANSCRIPTIONAL REGULATOR WHID-RELATED"/>
    <property type="match status" value="1"/>
</dbReference>